<dbReference type="InterPro" id="IPR011102">
    <property type="entry name" value="Sig_transdc_His_kinase_HWE"/>
</dbReference>
<keyword evidence="15" id="KW-0675">Receptor</keyword>
<keyword evidence="11" id="KW-0418">Kinase</keyword>
<keyword evidence="3" id="KW-0600">Photoreceptor protein</keyword>
<dbReference type="SMART" id="SM00448">
    <property type="entry name" value="REC"/>
    <property type="match status" value="1"/>
</dbReference>
<evidence type="ECO:0000256" key="15">
    <source>
        <dbReference type="ARBA" id="ARBA00023170"/>
    </source>
</evidence>
<sequence length="479" mass="52094">MDILDDEKVGLERLAAIVESSDDAIISKSLDGIVRTWNHGAEKIFGYTADEMIGQPILKLIPPELHDEETQILSKLRAGQKIDHFDTVRLTKDGRRLDISLTVSPLRDSSGTIIGASKVARDITERKSAERLQKLLVDELNHRVKNTLATVQALANQSLASSPDPARFAASFRGRLQALANAHDLLVKERMQGLPLHELIKVELRPDEGGARRVDIQGPRVVLDGTMAVQMALIFHELATNARKYGALSMTHGRVEISWRRNAAAPEEILISWREETPISVTPPQNTGFGTRLIEKSLKAAGGRASFDYTPHGLRVELAARCPDEMSSSLLVEAPEMPIAAPNASVRSPSIDGLKVLLVEDEVVVSMDMECKLEELGCTVIGPASSVEEALSVLSTHQPDIALVDANLGGERVDKVVTALAKRNIPFMFSTGYGRETLPADFQDAGVLAKPFNDDQLSAAVESLAYQAESRSQSPLAAN</sequence>
<evidence type="ECO:0000256" key="13">
    <source>
        <dbReference type="ARBA" id="ARBA00022991"/>
    </source>
</evidence>
<dbReference type="Gene3D" id="3.40.50.2300">
    <property type="match status" value="1"/>
</dbReference>
<evidence type="ECO:0000256" key="3">
    <source>
        <dbReference type="ARBA" id="ARBA00022543"/>
    </source>
</evidence>
<evidence type="ECO:0000259" key="18">
    <source>
        <dbReference type="PROSITE" id="PS50112"/>
    </source>
</evidence>
<comment type="catalytic activity">
    <reaction evidence="1">
        <text>ATP + protein L-histidine = ADP + protein N-phospho-L-histidine.</text>
        <dbReference type="EC" id="2.7.13.3"/>
    </reaction>
</comment>
<dbReference type="InterPro" id="IPR001610">
    <property type="entry name" value="PAC"/>
</dbReference>
<dbReference type="PANTHER" id="PTHR41523:SF8">
    <property type="entry name" value="ETHYLENE RESPONSE SENSOR PROTEIN"/>
    <property type="match status" value="1"/>
</dbReference>
<evidence type="ECO:0000256" key="7">
    <source>
        <dbReference type="ARBA" id="ARBA00022643"/>
    </source>
</evidence>
<dbReference type="SMART" id="SM00911">
    <property type="entry name" value="HWE_HK"/>
    <property type="match status" value="1"/>
</dbReference>
<keyword evidence="12" id="KW-0067">ATP-binding</keyword>
<reference evidence="21" key="1">
    <citation type="journal article" date="2019" name="Int. J. Syst. Evol. Microbiol.">
        <title>The Global Catalogue of Microorganisms (GCM) 10K type strain sequencing project: providing services to taxonomists for standard genome sequencing and annotation.</title>
        <authorList>
            <consortium name="The Broad Institute Genomics Platform"/>
            <consortium name="The Broad Institute Genome Sequencing Center for Infectious Disease"/>
            <person name="Wu L."/>
            <person name="Ma J."/>
        </authorList>
    </citation>
    <scope>NUCLEOTIDE SEQUENCE [LARGE SCALE GENOMIC DNA]</scope>
    <source>
        <strain evidence="21">CGMCC 1.15928</strain>
    </source>
</reference>
<dbReference type="InterPro" id="IPR013767">
    <property type="entry name" value="PAS_fold"/>
</dbReference>
<dbReference type="InterPro" id="IPR001789">
    <property type="entry name" value="Sig_transdc_resp-reg_receiver"/>
</dbReference>
<feature type="domain" description="PAC" evidence="19">
    <location>
        <begin position="83"/>
        <end position="135"/>
    </location>
</feature>
<name>A0ABQ1JKK7_9PROT</name>
<keyword evidence="4 16" id="KW-0597">Phosphoprotein</keyword>
<evidence type="ECO:0000256" key="8">
    <source>
        <dbReference type="ARBA" id="ARBA00022679"/>
    </source>
</evidence>
<keyword evidence="7" id="KW-0288">FMN</keyword>
<evidence type="ECO:0000313" key="20">
    <source>
        <dbReference type="EMBL" id="GGB71374.1"/>
    </source>
</evidence>
<dbReference type="InterPro" id="IPR000700">
    <property type="entry name" value="PAS-assoc_C"/>
</dbReference>
<evidence type="ECO:0000256" key="11">
    <source>
        <dbReference type="ARBA" id="ARBA00022777"/>
    </source>
</evidence>
<evidence type="ECO:0000256" key="2">
    <source>
        <dbReference type="ARBA" id="ARBA00012438"/>
    </source>
</evidence>
<evidence type="ECO:0000259" key="17">
    <source>
        <dbReference type="PROSITE" id="PS50110"/>
    </source>
</evidence>
<dbReference type="Pfam" id="PF00072">
    <property type="entry name" value="Response_reg"/>
    <property type="match status" value="1"/>
</dbReference>
<dbReference type="InterPro" id="IPR035965">
    <property type="entry name" value="PAS-like_dom_sf"/>
</dbReference>
<dbReference type="Gene3D" id="3.30.565.10">
    <property type="entry name" value="Histidine kinase-like ATPase, C-terminal domain"/>
    <property type="match status" value="1"/>
</dbReference>
<dbReference type="Pfam" id="PF07536">
    <property type="entry name" value="HWE_HK"/>
    <property type="match status" value="1"/>
</dbReference>
<evidence type="ECO:0000256" key="6">
    <source>
        <dbReference type="ARBA" id="ARBA00022630"/>
    </source>
</evidence>
<keyword evidence="10" id="KW-0547">Nucleotide-binding</keyword>
<gene>
    <name evidence="20" type="ORF">GCM10011503_20040</name>
</gene>
<protein>
    <recommendedName>
        <fullName evidence="2">histidine kinase</fullName>
        <ecNumber evidence="2">2.7.13.3</ecNumber>
    </recommendedName>
</protein>
<dbReference type="PANTHER" id="PTHR41523">
    <property type="entry name" value="TWO-COMPONENT SYSTEM SENSOR PROTEIN"/>
    <property type="match status" value="1"/>
</dbReference>
<dbReference type="NCBIfam" id="TIGR00229">
    <property type="entry name" value="sensory_box"/>
    <property type="match status" value="1"/>
</dbReference>
<dbReference type="EC" id="2.7.13.3" evidence="2"/>
<comment type="caution">
    <text evidence="20">The sequence shown here is derived from an EMBL/GenBank/DDBJ whole genome shotgun (WGS) entry which is preliminary data.</text>
</comment>
<dbReference type="PROSITE" id="PS50112">
    <property type="entry name" value="PAS"/>
    <property type="match status" value="1"/>
</dbReference>
<evidence type="ECO:0000256" key="1">
    <source>
        <dbReference type="ARBA" id="ARBA00000085"/>
    </source>
</evidence>
<accession>A0ABQ1JKK7</accession>
<feature type="domain" description="PAS" evidence="18">
    <location>
        <begin position="10"/>
        <end position="80"/>
    </location>
</feature>
<evidence type="ECO:0000256" key="9">
    <source>
        <dbReference type="ARBA" id="ARBA00022737"/>
    </source>
</evidence>
<dbReference type="SUPFAM" id="SSF52172">
    <property type="entry name" value="CheY-like"/>
    <property type="match status" value="1"/>
</dbReference>
<dbReference type="Pfam" id="PF00989">
    <property type="entry name" value="PAS"/>
    <property type="match status" value="1"/>
</dbReference>
<dbReference type="InterPro" id="IPR036890">
    <property type="entry name" value="HATPase_C_sf"/>
</dbReference>
<keyword evidence="5" id="KW-0716">Sensory transduction</keyword>
<dbReference type="Proteomes" id="UP000628854">
    <property type="component" value="Unassembled WGS sequence"/>
</dbReference>
<evidence type="ECO:0000256" key="16">
    <source>
        <dbReference type="PROSITE-ProRule" id="PRU00169"/>
    </source>
</evidence>
<keyword evidence="21" id="KW-1185">Reference proteome</keyword>
<evidence type="ECO:0000256" key="4">
    <source>
        <dbReference type="ARBA" id="ARBA00022553"/>
    </source>
</evidence>
<dbReference type="Gene3D" id="3.30.450.20">
    <property type="entry name" value="PAS domain"/>
    <property type="match status" value="1"/>
</dbReference>
<keyword evidence="14" id="KW-0843">Virulence</keyword>
<keyword evidence="6" id="KW-0285">Flavoprotein</keyword>
<evidence type="ECO:0000313" key="21">
    <source>
        <dbReference type="Proteomes" id="UP000628854"/>
    </source>
</evidence>
<keyword evidence="8" id="KW-0808">Transferase</keyword>
<evidence type="ECO:0000256" key="14">
    <source>
        <dbReference type="ARBA" id="ARBA00023026"/>
    </source>
</evidence>
<keyword evidence="9" id="KW-0677">Repeat</keyword>
<dbReference type="InterPro" id="IPR000014">
    <property type="entry name" value="PAS"/>
</dbReference>
<feature type="modified residue" description="4-aspartylphosphate" evidence="16">
    <location>
        <position position="405"/>
    </location>
</feature>
<dbReference type="EMBL" id="BMKF01000002">
    <property type="protein sequence ID" value="GGB71374.1"/>
    <property type="molecule type" value="Genomic_DNA"/>
</dbReference>
<dbReference type="InterPro" id="IPR011006">
    <property type="entry name" value="CheY-like_superfamily"/>
</dbReference>
<evidence type="ECO:0000256" key="10">
    <source>
        <dbReference type="ARBA" id="ARBA00022741"/>
    </source>
</evidence>
<organism evidence="20 21">
    <name type="scientific">Henriciella pelagia</name>
    <dbReference type="NCBI Taxonomy" id="1977912"/>
    <lineage>
        <taxon>Bacteria</taxon>
        <taxon>Pseudomonadati</taxon>
        <taxon>Pseudomonadota</taxon>
        <taxon>Alphaproteobacteria</taxon>
        <taxon>Hyphomonadales</taxon>
        <taxon>Hyphomonadaceae</taxon>
        <taxon>Henriciella</taxon>
    </lineage>
</organism>
<proteinExistence type="predicted"/>
<dbReference type="PROSITE" id="PS50110">
    <property type="entry name" value="RESPONSE_REGULATORY"/>
    <property type="match status" value="1"/>
</dbReference>
<dbReference type="RefSeq" id="WP_084392352.1">
    <property type="nucleotide sequence ID" value="NZ_BMKF01000002.1"/>
</dbReference>
<evidence type="ECO:0000256" key="5">
    <source>
        <dbReference type="ARBA" id="ARBA00022606"/>
    </source>
</evidence>
<evidence type="ECO:0000256" key="12">
    <source>
        <dbReference type="ARBA" id="ARBA00022840"/>
    </source>
</evidence>
<dbReference type="CDD" id="cd00130">
    <property type="entry name" value="PAS"/>
    <property type="match status" value="1"/>
</dbReference>
<feature type="domain" description="Response regulatory" evidence="17">
    <location>
        <begin position="355"/>
        <end position="465"/>
    </location>
</feature>
<dbReference type="SMART" id="SM00086">
    <property type="entry name" value="PAC"/>
    <property type="match status" value="1"/>
</dbReference>
<dbReference type="SMART" id="SM00091">
    <property type="entry name" value="PAS"/>
    <property type="match status" value="1"/>
</dbReference>
<dbReference type="PROSITE" id="PS50113">
    <property type="entry name" value="PAC"/>
    <property type="match status" value="1"/>
</dbReference>
<dbReference type="SUPFAM" id="SSF55785">
    <property type="entry name" value="PYP-like sensor domain (PAS domain)"/>
    <property type="match status" value="1"/>
</dbReference>
<keyword evidence="13" id="KW-0157">Chromophore</keyword>
<evidence type="ECO:0000259" key="19">
    <source>
        <dbReference type="PROSITE" id="PS50113"/>
    </source>
</evidence>